<feature type="transmembrane region" description="Helical" evidence="1">
    <location>
        <begin position="99"/>
        <end position="122"/>
    </location>
</feature>
<reference evidence="2 3" key="1">
    <citation type="submission" date="2015-09" db="EMBL/GenBank/DDBJ databases">
        <authorList>
            <consortium name="Pathogen Informatics"/>
        </authorList>
    </citation>
    <scope>NUCLEOTIDE SEQUENCE [LARGE SCALE GENOMIC DNA]</scope>
    <source>
        <strain evidence="2 3">2789STDY5834856</strain>
    </source>
</reference>
<dbReference type="EMBL" id="CYZX01000024">
    <property type="protein sequence ID" value="CUP05466.1"/>
    <property type="molecule type" value="Genomic_DNA"/>
</dbReference>
<evidence type="ECO:0000256" key="1">
    <source>
        <dbReference type="SAM" id="Phobius"/>
    </source>
</evidence>
<name>A0A174K4W5_9CLOT</name>
<keyword evidence="1" id="KW-0472">Membrane</keyword>
<proteinExistence type="predicted"/>
<feature type="transmembrane region" description="Helical" evidence="1">
    <location>
        <begin position="77"/>
        <end position="94"/>
    </location>
</feature>
<feature type="transmembrane region" description="Helical" evidence="1">
    <location>
        <begin position="128"/>
        <end position="151"/>
    </location>
</feature>
<dbReference type="AlphaFoldDB" id="A0A174K4W5"/>
<dbReference type="Proteomes" id="UP000095594">
    <property type="component" value="Unassembled WGS sequence"/>
</dbReference>
<sequence>MDILEIYSALDALGIFLGIVFIFLLGFLLFGVIVYIFTGIAYYKAAEVEDIPNNWLAWIPVGNSYIMLRLAEKNMNFLFVFIASMASTVIRNFFDTGVIFNLISFAISIVSIIISIQCYLVIGKKYEISPAWFIVGCFIIPVMIVPMVMLYKKAKKISRGEATLNSIENDANNEF</sequence>
<dbReference type="RefSeq" id="WP_055267746.1">
    <property type="nucleotide sequence ID" value="NZ_CABIXQ010000024.1"/>
</dbReference>
<gene>
    <name evidence="2" type="ORF">ERS852471_02894</name>
</gene>
<accession>A0A174K4W5</accession>
<evidence type="ECO:0000313" key="2">
    <source>
        <dbReference type="EMBL" id="CUP05466.1"/>
    </source>
</evidence>
<protein>
    <submittedName>
        <fullName evidence="2">Uncharacterized protein</fullName>
    </submittedName>
</protein>
<organism evidence="2 3">
    <name type="scientific">Clostridium disporicum</name>
    <dbReference type="NCBI Taxonomy" id="84024"/>
    <lineage>
        <taxon>Bacteria</taxon>
        <taxon>Bacillati</taxon>
        <taxon>Bacillota</taxon>
        <taxon>Clostridia</taxon>
        <taxon>Eubacteriales</taxon>
        <taxon>Clostridiaceae</taxon>
        <taxon>Clostridium</taxon>
    </lineage>
</organism>
<keyword evidence="1" id="KW-0812">Transmembrane</keyword>
<feature type="transmembrane region" description="Helical" evidence="1">
    <location>
        <begin position="12"/>
        <end position="43"/>
    </location>
</feature>
<keyword evidence="1" id="KW-1133">Transmembrane helix</keyword>
<dbReference type="OrthoDB" id="1932768at2"/>
<evidence type="ECO:0000313" key="3">
    <source>
        <dbReference type="Proteomes" id="UP000095594"/>
    </source>
</evidence>